<feature type="transmembrane region" description="Helical" evidence="1">
    <location>
        <begin position="116"/>
        <end position="138"/>
    </location>
</feature>
<dbReference type="AlphaFoldDB" id="A0A644YJY1"/>
<accession>A0A644YJY1</accession>
<dbReference type="EMBL" id="VSSQ01005310">
    <property type="protein sequence ID" value="MPM28639.1"/>
    <property type="molecule type" value="Genomic_DNA"/>
</dbReference>
<evidence type="ECO:0000313" key="2">
    <source>
        <dbReference type="EMBL" id="MPM28639.1"/>
    </source>
</evidence>
<protein>
    <submittedName>
        <fullName evidence="2">Uncharacterized protein</fullName>
    </submittedName>
</protein>
<keyword evidence="1" id="KW-0812">Transmembrane</keyword>
<feature type="transmembrane region" description="Helical" evidence="1">
    <location>
        <begin position="144"/>
        <end position="162"/>
    </location>
</feature>
<reference evidence="2" key="1">
    <citation type="submission" date="2019-08" db="EMBL/GenBank/DDBJ databases">
        <authorList>
            <person name="Kucharzyk K."/>
            <person name="Murdoch R.W."/>
            <person name="Higgins S."/>
            <person name="Loffler F."/>
        </authorList>
    </citation>
    <scope>NUCLEOTIDE SEQUENCE</scope>
</reference>
<keyword evidence="1" id="KW-1133">Transmembrane helix</keyword>
<organism evidence="2">
    <name type="scientific">bioreactor metagenome</name>
    <dbReference type="NCBI Taxonomy" id="1076179"/>
    <lineage>
        <taxon>unclassified sequences</taxon>
        <taxon>metagenomes</taxon>
        <taxon>ecological metagenomes</taxon>
    </lineage>
</organism>
<gene>
    <name evidence="2" type="ORF">SDC9_75166</name>
</gene>
<keyword evidence="1" id="KW-0472">Membrane</keyword>
<comment type="caution">
    <text evidence="2">The sequence shown here is derived from an EMBL/GenBank/DDBJ whole genome shotgun (WGS) entry which is preliminary data.</text>
</comment>
<name>A0A644YJY1_9ZZZZ</name>
<proteinExistence type="predicted"/>
<sequence length="189" mass="22284">MKSLQKEYSYSDIKEGDVFMFSVNCKADNYVYIKEDQKVLFFNSIFEDKTWLILLASLLDLLIPDPRSFHIPVAIEVKAVENSIITINNKLEVTGSEDYRYFILNSHYRKWKKTCLISNCILITIAVIMSLFFLYLFFESNKNYLIGILFLVIVSLSIFNISKLINQFKKIKIYGVEDRKIIWTKRDKD</sequence>
<evidence type="ECO:0000256" key="1">
    <source>
        <dbReference type="SAM" id="Phobius"/>
    </source>
</evidence>